<evidence type="ECO:0000313" key="2">
    <source>
        <dbReference type="Proteomes" id="UP000772434"/>
    </source>
</evidence>
<keyword evidence="2" id="KW-1185">Reference proteome</keyword>
<sequence>MTTRMEIKVQAALTNLRTYSGEITVKLDLPNFILSSKISQSYLTKPADYGRVSVLGSPNLKFISLARPKSQSSPVSADQLQITFGKRMNHVTPIPPSFDMIRMAENQAFADDIPNVTADHTAEQFFDADFTHDDIEGAKCEINKHPHRSSTGIEHIHYKDIIAMSTPLLCHYINKCMAQRECPSHG</sequence>
<dbReference type="EMBL" id="JADNRY010000343">
    <property type="protein sequence ID" value="KAF9058853.1"/>
    <property type="molecule type" value="Genomic_DNA"/>
</dbReference>
<organism evidence="1 2">
    <name type="scientific">Rhodocollybia butyracea</name>
    <dbReference type="NCBI Taxonomy" id="206335"/>
    <lineage>
        <taxon>Eukaryota</taxon>
        <taxon>Fungi</taxon>
        <taxon>Dikarya</taxon>
        <taxon>Basidiomycota</taxon>
        <taxon>Agaricomycotina</taxon>
        <taxon>Agaricomycetes</taxon>
        <taxon>Agaricomycetidae</taxon>
        <taxon>Agaricales</taxon>
        <taxon>Marasmiineae</taxon>
        <taxon>Omphalotaceae</taxon>
        <taxon>Rhodocollybia</taxon>
    </lineage>
</organism>
<comment type="caution">
    <text evidence="1">The sequence shown here is derived from an EMBL/GenBank/DDBJ whole genome shotgun (WGS) entry which is preliminary data.</text>
</comment>
<name>A0A9P5P7S5_9AGAR</name>
<protein>
    <submittedName>
        <fullName evidence="1">Uncharacterized protein</fullName>
    </submittedName>
</protein>
<evidence type="ECO:0000313" key="1">
    <source>
        <dbReference type="EMBL" id="KAF9058853.1"/>
    </source>
</evidence>
<dbReference type="AlphaFoldDB" id="A0A9P5P7S5"/>
<gene>
    <name evidence="1" type="ORF">BDP27DRAFT_1432156</name>
</gene>
<dbReference type="Proteomes" id="UP000772434">
    <property type="component" value="Unassembled WGS sequence"/>
</dbReference>
<proteinExistence type="predicted"/>
<accession>A0A9P5P7S5</accession>
<reference evidence="1" key="1">
    <citation type="submission" date="2020-11" db="EMBL/GenBank/DDBJ databases">
        <authorList>
            <consortium name="DOE Joint Genome Institute"/>
            <person name="Ahrendt S."/>
            <person name="Riley R."/>
            <person name="Andreopoulos W."/>
            <person name="Labutti K."/>
            <person name="Pangilinan J."/>
            <person name="Ruiz-Duenas F.J."/>
            <person name="Barrasa J.M."/>
            <person name="Sanchez-Garcia M."/>
            <person name="Camarero S."/>
            <person name="Miyauchi S."/>
            <person name="Serrano A."/>
            <person name="Linde D."/>
            <person name="Babiker R."/>
            <person name="Drula E."/>
            <person name="Ayuso-Fernandez I."/>
            <person name="Pacheco R."/>
            <person name="Padilla G."/>
            <person name="Ferreira P."/>
            <person name="Barriuso J."/>
            <person name="Kellner H."/>
            <person name="Castanera R."/>
            <person name="Alfaro M."/>
            <person name="Ramirez L."/>
            <person name="Pisabarro A.G."/>
            <person name="Kuo A."/>
            <person name="Tritt A."/>
            <person name="Lipzen A."/>
            <person name="He G."/>
            <person name="Yan M."/>
            <person name="Ng V."/>
            <person name="Cullen D."/>
            <person name="Martin F."/>
            <person name="Rosso M.-N."/>
            <person name="Henrissat B."/>
            <person name="Hibbett D."/>
            <person name="Martinez A.T."/>
            <person name="Grigoriev I.V."/>
        </authorList>
    </citation>
    <scope>NUCLEOTIDE SEQUENCE</scope>
    <source>
        <strain evidence="1">AH 40177</strain>
    </source>
</reference>